<dbReference type="EMBL" id="KZ303298">
    <property type="protein sequence ID" value="PFH44581.1"/>
    <property type="molecule type" value="Genomic_DNA"/>
</dbReference>
<evidence type="ECO:0000313" key="1">
    <source>
        <dbReference type="EMBL" id="PFH44581.1"/>
    </source>
</evidence>
<accession>A0A2A9N8Y4</accession>
<gene>
    <name evidence="1" type="ORF">AMATHDRAFT_168636</name>
</gene>
<reference evidence="1 2" key="1">
    <citation type="submission" date="2014-02" db="EMBL/GenBank/DDBJ databases">
        <title>Transposable element dynamics among asymbiotic and ectomycorrhizal Amanita fungi.</title>
        <authorList>
            <consortium name="DOE Joint Genome Institute"/>
            <person name="Hess J."/>
            <person name="Skrede I."/>
            <person name="Wolfe B."/>
            <person name="LaButti K."/>
            <person name="Ohm R.A."/>
            <person name="Grigoriev I.V."/>
            <person name="Pringle A."/>
        </authorList>
    </citation>
    <scope>NUCLEOTIDE SEQUENCE [LARGE SCALE GENOMIC DNA]</scope>
    <source>
        <strain evidence="1 2">SKay4041</strain>
    </source>
</reference>
<evidence type="ECO:0000313" key="2">
    <source>
        <dbReference type="Proteomes" id="UP000242287"/>
    </source>
</evidence>
<evidence type="ECO:0008006" key="3">
    <source>
        <dbReference type="Google" id="ProtNLM"/>
    </source>
</evidence>
<dbReference type="OrthoDB" id="3034789at2759"/>
<sequence length="49" mass="5932">LSSAECNYKIYDKERLAIMTAFYEKPQNLNCHQAHWVLDLQEYDFIIKH</sequence>
<dbReference type="Proteomes" id="UP000242287">
    <property type="component" value="Unassembled WGS sequence"/>
</dbReference>
<name>A0A2A9N8Y4_9AGAR</name>
<protein>
    <recommendedName>
        <fullName evidence="3">Reverse transcriptase RNase H-like domain-containing protein</fullName>
    </recommendedName>
</protein>
<feature type="non-terminal residue" evidence="1">
    <location>
        <position position="1"/>
    </location>
</feature>
<keyword evidence="2" id="KW-1185">Reference proteome</keyword>
<organism evidence="1 2">
    <name type="scientific">Amanita thiersii Skay4041</name>
    <dbReference type="NCBI Taxonomy" id="703135"/>
    <lineage>
        <taxon>Eukaryota</taxon>
        <taxon>Fungi</taxon>
        <taxon>Dikarya</taxon>
        <taxon>Basidiomycota</taxon>
        <taxon>Agaricomycotina</taxon>
        <taxon>Agaricomycetes</taxon>
        <taxon>Agaricomycetidae</taxon>
        <taxon>Agaricales</taxon>
        <taxon>Pluteineae</taxon>
        <taxon>Amanitaceae</taxon>
        <taxon>Amanita</taxon>
    </lineage>
</organism>
<proteinExistence type="predicted"/>
<dbReference type="AlphaFoldDB" id="A0A2A9N8Y4"/>